<feature type="region of interest" description="Disordered" evidence="1">
    <location>
        <begin position="67"/>
        <end position="89"/>
    </location>
</feature>
<evidence type="ECO:0000313" key="2">
    <source>
        <dbReference type="EMBL" id="KAK5622579.1"/>
    </source>
</evidence>
<dbReference type="EMBL" id="JAHHUM010000100">
    <property type="protein sequence ID" value="KAK5622579.1"/>
    <property type="molecule type" value="Genomic_DNA"/>
</dbReference>
<feature type="compositionally biased region" description="Low complexity" evidence="1">
    <location>
        <begin position="75"/>
        <end position="89"/>
    </location>
</feature>
<proteinExistence type="predicted"/>
<gene>
    <name evidence="2" type="ORF">CRENBAI_001230</name>
</gene>
<protein>
    <submittedName>
        <fullName evidence="2">Uncharacterized protein</fullName>
    </submittedName>
</protein>
<dbReference type="Proteomes" id="UP001311232">
    <property type="component" value="Unassembled WGS sequence"/>
</dbReference>
<comment type="caution">
    <text evidence="2">The sequence shown here is derived from an EMBL/GenBank/DDBJ whole genome shotgun (WGS) entry which is preliminary data.</text>
</comment>
<name>A0AAV9SML6_9TELE</name>
<reference evidence="2 3" key="1">
    <citation type="submission" date="2021-06" db="EMBL/GenBank/DDBJ databases">
        <authorList>
            <person name="Palmer J.M."/>
        </authorList>
    </citation>
    <scope>NUCLEOTIDE SEQUENCE [LARGE SCALE GENOMIC DNA]</scope>
    <source>
        <strain evidence="2 3">MEX-2019</strain>
        <tissue evidence="2">Muscle</tissue>
    </source>
</reference>
<sequence>MISHVMPDHVSGVLAGSSHCFVMDPHPPSSSSASVGAFTWPSAFIAHVSPSQLWASGKCLNISCSPPAKPRRGCPASTPATAAASPGPAAAVRSKSSLTQLLREFASNSATSGLPLLRSADTQPAPWPLPLTFTLSTPILVRL</sequence>
<keyword evidence="3" id="KW-1185">Reference proteome</keyword>
<evidence type="ECO:0000313" key="3">
    <source>
        <dbReference type="Proteomes" id="UP001311232"/>
    </source>
</evidence>
<accession>A0AAV9SML6</accession>
<dbReference type="AlphaFoldDB" id="A0AAV9SML6"/>
<organism evidence="2 3">
    <name type="scientific">Crenichthys baileyi</name>
    <name type="common">White River springfish</name>
    <dbReference type="NCBI Taxonomy" id="28760"/>
    <lineage>
        <taxon>Eukaryota</taxon>
        <taxon>Metazoa</taxon>
        <taxon>Chordata</taxon>
        <taxon>Craniata</taxon>
        <taxon>Vertebrata</taxon>
        <taxon>Euteleostomi</taxon>
        <taxon>Actinopterygii</taxon>
        <taxon>Neopterygii</taxon>
        <taxon>Teleostei</taxon>
        <taxon>Neoteleostei</taxon>
        <taxon>Acanthomorphata</taxon>
        <taxon>Ovalentaria</taxon>
        <taxon>Atherinomorphae</taxon>
        <taxon>Cyprinodontiformes</taxon>
        <taxon>Goodeidae</taxon>
        <taxon>Crenichthys</taxon>
    </lineage>
</organism>
<evidence type="ECO:0000256" key="1">
    <source>
        <dbReference type="SAM" id="MobiDB-lite"/>
    </source>
</evidence>